<keyword evidence="2" id="KW-1185">Reference proteome</keyword>
<evidence type="ECO:0000313" key="2">
    <source>
        <dbReference type="Proteomes" id="UP001164539"/>
    </source>
</evidence>
<gene>
    <name evidence="1" type="ORF">OWV82_022525</name>
</gene>
<reference evidence="1 2" key="1">
    <citation type="journal article" date="2023" name="Science">
        <title>Complex scaffold remodeling in plant triterpene biosynthesis.</title>
        <authorList>
            <person name="De La Pena R."/>
            <person name="Hodgson H."/>
            <person name="Liu J.C."/>
            <person name="Stephenson M.J."/>
            <person name="Martin A.C."/>
            <person name="Owen C."/>
            <person name="Harkess A."/>
            <person name="Leebens-Mack J."/>
            <person name="Jimenez L.E."/>
            <person name="Osbourn A."/>
            <person name="Sattely E.S."/>
        </authorList>
    </citation>
    <scope>NUCLEOTIDE SEQUENCE [LARGE SCALE GENOMIC DNA]</scope>
    <source>
        <strain evidence="2">cv. JPN11</strain>
        <tissue evidence="1">Leaf</tissue>
    </source>
</reference>
<name>A0ACC1WTE7_MELAZ</name>
<protein>
    <submittedName>
        <fullName evidence="1">Uncharacterized protein</fullName>
    </submittedName>
</protein>
<sequence>MFKHFGSSSSSSSSRPSASSREEAEAQSVLSRGGDRNTRVQETDLSASQESTTGTLSQSYDAKGVLYNREENSAVNASGRRVHNSTDQQRPSPQDIFHYKNSSS</sequence>
<organism evidence="1 2">
    <name type="scientific">Melia azedarach</name>
    <name type="common">Chinaberry tree</name>
    <dbReference type="NCBI Taxonomy" id="155640"/>
    <lineage>
        <taxon>Eukaryota</taxon>
        <taxon>Viridiplantae</taxon>
        <taxon>Streptophyta</taxon>
        <taxon>Embryophyta</taxon>
        <taxon>Tracheophyta</taxon>
        <taxon>Spermatophyta</taxon>
        <taxon>Magnoliopsida</taxon>
        <taxon>eudicotyledons</taxon>
        <taxon>Gunneridae</taxon>
        <taxon>Pentapetalae</taxon>
        <taxon>rosids</taxon>
        <taxon>malvids</taxon>
        <taxon>Sapindales</taxon>
        <taxon>Meliaceae</taxon>
        <taxon>Melia</taxon>
    </lineage>
</organism>
<evidence type="ECO:0000313" key="1">
    <source>
        <dbReference type="EMBL" id="KAJ4702475.1"/>
    </source>
</evidence>
<accession>A0ACC1WTE7</accession>
<dbReference type="EMBL" id="CM051406">
    <property type="protein sequence ID" value="KAJ4702475.1"/>
    <property type="molecule type" value="Genomic_DNA"/>
</dbReference>
<proteinExistence type="predicted"/>
<dbReference type="Proteomes" id="UP001164539">
    <property type="component" value="Chromosome 13"/>
</dbReference>
<comment type="caution">
    <text evidence="1">The sequence shown here is derived from an EMBL/GenBank/DDBJ whole genome shotgun (WGS) entry which is preliminary data.</text>
</comment>